<proteinExistence type="predicted"/>
<evidence type="ECO:0000256" key="1">
    <source>
        <dbReference type="SAM" id="MobiDB-lite"/>
    </source>
</evidence>
<dbReference type="Proteomes" id="UP001156660">
    <property type="component" value="Unassembled WGS sequence"/>
</dbReference>
<feature type="compositionally biased region" description="Basic and acidic residues" evidence="1">
    <location>
        <begin position="7"/>
        <end position="17"/>
    </location>
</feature>
<name>A0ABQ6ALY6_9GAMM</name>
<feature type="region of interest" description="Disordered" evidence="1">
    <location>
        <begin position="1"/>
        <end position="24"/>
    </location>
</feature>
<organism evidence="2 3">
    <name type="scientific">Aliivibrio sifiae</name>
    <dbReference type="NCBI Taxonomy" id="566293"/>
    <lineage>
        <taxon>Bacteria</taxon>
        <taxon>Pseudomonadati</taxon>
        <taxon>Pseudomonadota</taxon>
        <taxon>Gammaproteobacteria</taxon>
        <taxon>Vibrionales</taxon>
        <taxon>Vibrionaceae</taxon>
        <taxon>Aliivibrio</taxon>
    </lineage>
</organism>
<sequence>MARSWQIKKEGRKEARRSAPKQVLRQVQVSEPALVGGSLLTPEKGHL</sequence>
<reference evidence="3" key="1">
    <citation type="journal article" date="2019" name="Int. J. Syst. Evol. Microbiol.">
        <title>The Global Catalogue of Microorganisms (GCM) 10K type strain sequencing project: providing services to taxonomists for standard genome sequencing and annotation.</title>
        <authorList>
            <consortium name="The Broad Institute Genomics Platform"/>
            <consortium name="The Broad Institute Genome Sequencing Center for Infectious Disease"/>
            <person name="Wu L."/>
            <person name="Ma J."/>
        </authorList>
    </citation>
    <scope>NUCLEOTIDE SEQUENCE [LARGE SCALE GENOMIC DNA]</scope>
    <source>
        <strain evidence="3">NBRC 105001</strain>
    </source>
</reference>
<comment type="caution">
    <text evidence="2">The sequence shown here is derived from an EMBL/GenBank/DDBJ whole genome shotgun (WGS) entry which is preliminary data.</text>
</comment>
<dbReference type="EMBL" id="BSOU01000119">
    <property type="protein sequence ID" value="GLR77331.1"/>
    <property type="molecule type" value="Genomic_DNA"/>
</dbReference>
<gene>
    <name evidence="2" type="ORF">GCM10007855_42080</name>
</gene>
<evidence type="ECO:0000313" key="2">
    <source>
        <dbReference type="EMBL" id="GLR77331.1"/>
    </source>
</evidence>
<keyword evidence="3" id="KW-1185">Reference proteome</keyword>
<evidence type="ECO:0000313" key="3">
    <source>
        <dbReference type="Proteomes" id="UP001156660"/>
    </source>
</evidence>
<protein>
    <submittedName>
        <fullName evidence="2">Uncharacterized protein</fullName>
    </submittedName>
</protein>
<accession>A0ABQ6ALY6</accession>